<dbReference type="InterPro" id="IPR011009">
    <property type="entry name" value="Kinase-like_dom_sf"/>
</dbReference>
<dbReference type="Pfam" id="PF01636">
    <property type="entry name" value="APH"/>
    <property type="match status" value="1"/>
</dbReference>
<organism evidence="2 3">
    <name type="scientific">Actinomadura keratinilytica</name>
    <dbReference type="NCBI Taxonomy" id="547461"/>
    <lineage>
        <taxon>Bacteria</taxon>
        <taxon>Bacillati</taxon>
        <taxon>Actinomycetota</taxon>
        <taxon>Actinomycetes</taxon>
        <taxon>Streptosporangiales</taxon>
        <taxon>Thermomonosporaceae</taxon>
        <taxon>Actinomadura</taxon>
    </lineage>
</organism>
<gene>
    <name evidence="2" type="ORF">GCM10022416_60270</name>
</gene>
<dbReference type="Gene3D" id="3.90.1200.10">
    <property type="match status" value="1"/>
</dbReference>
<reference evidence="3" key="1">
    <citation type="journal article" date="2019" name="Int. J. Syst. Evol. Microbiol.">
        <title>The Global Catalogue of Microorganisms (GCM) 10K type strain sequencing project: providing services to taxonomists for standard genome sequencing and annotation.</title>
        <authorList>
            <consortium name="The Broad Institute Genomics Platform"/>
            <consortium name="The Broad Institute Genome Sequencing Center for Infectious Disease"/>
            <person name="Wu L."/>
            <person name="Ma J."/>
        </authorList>
    </citation>
    <scope>NUCLEOTIDE SEQUENCE [LARGE SCALE GENOMIC DNA]</scope>
    <source>
        <strain evidence="3">JCM 17316</strain>
    </source>
</reference>
<name>A0ABP7ZHQ3_9ACTN</name>
<feature type="domain" description="Aminoglycoside phosphotransferase" evidence="1">
    <location>
        <begin position="15"/>
        <end position="205"/>
    </location>
</feature>
<evidence type="ECO:0000313" key="2">
    <source>
        <dbReference type="EMBL" id="GAA4158267.1"/>
    </source>
</evidence>
<evidence type="ECO:0000313" key="3">
    <source>
        <dbReference type="Proteomes" id="UP001500266"/>
    </source>
</evidence>
<proteinExistence type="predicted"/>
<comment type="caution">
    <text evidence="2">The sequence shown here is derived from an EMBL/GenBank/DDBJ whole genome shotgun (WGS) entry which is preliminary data.</text>
</comment>
<dbReference type="SUPFAM" id="SSF56112">
    <property type="entry name" value="Protein kinase-like (PK-like)"/>
    <property type="match status" value="1"/>
</dbReference>
<dbReference type="EMBL" id="BAABDO010000168">
    <property type="protein sequence ID" value="GAA4158267.1"/>
    <property type="molecule type" value="Genomic_DNA"/>
</dbReference>
<sequence>MGLDARGAVPLHRRANTVYALPDAGAVVRLRFTHGSPEWRRRLANSVQVTRWLAEQGFPTITPLDIPQPVSVNGWVATFWRQETVEEPALAADVADLARILRRLHSLPPPPVELPATDPLGSLPTDLDRNRAALTGEEYDWLLNRCAEIAAEYPGATMPPELDHGLIHGDAHLGNLIPVAGAFLLADWDSVSVGPRAQDLIPTLHRVLHLGYPRTDWLDLCSAYGVDPSLEHHPGIRLLQKAREVRSLAAYIRRAAHPDVRRELTKRLRTLMTGDGSVWRAVTV</sequence>
<dbReference type="RefSeq" id="WP_345025171.1">
    <property type="nucleotide sequence ID" value="NZ_BAABDO010000168.1"/>
</dbReference>
<keyword evidence="3" id="KW-1185">Reference proteome</keyword>
<protein>
    <submittedName>
        <fullName evidence="2">Aminoglycoside phosphotransferase family protein</fullName>
    </submittedName>
</protein>
<dbReference type="Proteomes" id="UP001500266">
    <property type="component" value="Unassembled WGS sequence"/>
</dbReference>
<dbReference type="InterPro" id="IPR002575">
    <property type="entry name" value="Aminoglycoside_PTrfase"/>
</dbReference>
<evidence type="ECO:0000259" key="1">
    <source>
        <dbReference type="Pfam" id="PF01636"/>
    </source>
</evidence>
<accession>A0ABP7ZHQ3</accession>